<dbReference type="OrthoDB" id="416454at2759"/>
<dbReference type="Proteomes" id="UP000299102">
    <property type="component" value="Unassembled WGS sequence"/>
</dbReference>
<evidence type="ECO:0000313" key="1">
    <source>
        <dbReference type="EMBL" id="GBP92111.1"/>
    </source>
</evidence>
<dbReference type="AlphaFoldDB" id="A0A4C1ZT80"/>
<reference evidence="1 2" key="1">
    <citation type="journal article" date="2019" name="Commun. Biol.">
        <title>The bagworm genome reveals a unique fibroin gene that provides high tensile strength.</title>
        <authorList>
            <person name="Kono N."/>
            <person name="Nakamura H."/>
            <person name="Ohtoshi R."/>
            <person name="Tomita M."/>
            <person name="Numata K."/>
            <person name="Arakawa K."/>
        </authorList>
    </citation>
    <scope>NUCLEOTIDE SEQUENCE [LARGE SCALE GENOMIC DNA]</scope>
</reference>
<gene>
    <name evidence="1" type="ORF">EVAR_47863_1</name>
</gene>
<accession>A0A4C1ZT80</accession>
<organism evidence="1 2">
    <name type="scientific">Eumeta variegata</name>
    <name type="common">Bagworm moth</name>
    <name type="synonym">Eumeta japonica</name>
    <dbReference type="NCBI Taxonomy" id="151549"/>
    <lineage>
        <taxon>Eukaryota</taxon>
        <taxon>Metazoa</taxon>
        <taxon>Ecdysozoa</taxon>
        <taxon>Arthropoda</taxon>
        <taxon>Hexapoda</taxon>
        <taxon>Insecta</taxon>
        <taxon>Pterygota</taxon>
        <taxon>Neoptera</taxon>
        <taxon>Endopterygota</taxon>
        <taxon>Lepidoptera</taxon>
        <taxon>Glossata</taxon>
        <taxon>Ditrysia</taxon>
        <taxon>Tineoidea</taxon>
        <taxon>Psychidae</taxon>
        <taxon>Oiketicinae</taxon>
        <taxon>Eumeta</taxon>
    </lineage>
</organism>
<proteinExistence type="predicted"/>
<protein>
    <submittedName>
        <fullName evidence="1">Uncharacterized protein</fullName>
    </submittedName>
</protein>
<evidence type="ECO:0000313" key="2">
    <source>
        <dbReference type="Proteomes" id="UP000299102"/>
    </source>
</evidence>
<sequence length="241" mass="27467">MTKALKCDGYVATSTLKKANNTCAVDDREKAECLADSIEQQFSLNFPPFFPNYSNKYRGGGSAERAGVPQGSTLYPCCTCAPMIYHVRREAFKSHSLLLIPPYIRGISFRSITPRLQRAIHEMTQWFQTQRIEWSSPVRSRLLASPTEGPVYNEALVTPMPRSLWEAPIEYDYRVGTVSPSMYRGSADPTIVGNGHSGRRAACAPPPRFARFRRRSESEHFRRSHHRIALERKPHILNKFY</sequence>
<name>A0A4C1ZT80_EUMVA</name>
<keyword evidence="2" id="KW-1185">Reference proteome</keyword>
<dbReference type="EMBL" id="BGZK01002240">
    <property type="protein sequence ID" value="GBP92111.1"/>
    <property type="molecule type" value="Genomic_DNA"/>
</dbReference>
<comment type="caution">
    <text evidence="1">The sequence shown here is derived from an EMBL/GenBank/DDBJ whole genome shotgun (WGS) entry which is preliminary data.</text>
</comment>